<reference evidence="3" key="1">
    <citation type="submission" date="2017-11" db="EMBL/GenBank/DDBJ databases">
        <title>Complete Genome Sequence of Kyrpidia sp. Strain EA-1, a thermophilic, hydrogen-oxidizing Bacterium, isolated from the Azores.</title>
        <authorList>
            <person name="Reiner J.E."/>
            <person name="Lapp C.J."/>
            <person name="Bunk B."/>
            <person name="Gescher J."/>
        </authorList>
    </citation>
    <scope>NUCLEOTIDE SEQUENCE [LARGE SCALE GENOMIC DNA]</scope>
    <source>
        <strain evidence="3">EA-1</strain>
    </source>
</reference>
<dbReference type="PANTHER" id="PTHR43471">
    <property type="entry name" value="ABC TRANSPORTER PERMEASE"/>
    <property type="match status" value="1"/>
</dbReference>
<evidence type="ECO:0000313" key="3">
    <source>
        <dbReference type="Proteomes" id="UP000231932"/>
    </source>
</evidence>
<dbReference type="EMBL" id="CP024955">
    <property type="protein sequence ID" value="ATY84228.1"/>
    <property type="molecule type" value="Genomic_DNA"/>
</dbReference>
<dbReference type="AlphaFoldDB" id="A0A2K8N480"/>
<dbReference type="KEGG" id="kyr:CVV65_04085"/>
<evidence type="ECO:0000313" key="2">
    <source>
        <dbReference type="EMBL" id="ATY84228.1"/>
    </source>
</evidence>
<gene>
    <name evidence="2" type="ORF">CVV65_04085</name>
</gene>
<feature type="transmembrane region" description="Helical" evidence="1">
    <location>
        <begin position="137"/>
        <end position="161"/>
    </location>
</feature>
<dbReference type="RefSeq" id="WP_100667056.1">
    <property type="nucleotide sequence ID" value="NZ_CP024955.1"/>
</dbReference>
<keyword evidence="1" id="KW-0472">Membrane</keyword>
<dbReference type="PANTHER" id="PTHR43471:SF1">
    <property type="entry name" value="ABC TRANSPORTER PERMEASE PROTEIN NOSY-RELATED"/>
    <property type="match status" value="1"/>
</dbReference>
<accession>A0A2K8N480</accession>
<sequence>MSAVWIIAKREMKLGYRNPWAYSFLALFSVFSLALVLIQSNRAAGLPAYTHATATMMNLILYLLPMMTLLLGAFSVTAEKEDGTRDLLSTYTLSSGAYMAGKFVGLVAVLASILAVGFGLFGLVGAWLGQGVTLADLALFLGFSAAILLLYLGIALLIGALAANRWQALTMGVGVWFVTVLAWPTLLIASLNLMPHSAVKPMLTLLTFCNPAELVRLFTVIQLGAGSILGPAYVQLVEGASGPWGPVVMAGFGLLWLAVFQTLAVWVWERGRRRG</sequence>
<protein>
    <submittedName>
        <fullName evidence="2">ABC transporter permease</fullName>
    </submittedName>
</protein>
<dbReference type="Proteomes" id="UP000231932">
    <property type="component" value="Chromosome"/>
</dbReference>
<keyword evidence="3" id="KW-1185">Reference proteome</keyword>
<feature type="transmembrane region" description="Helical" evidence="1">
    <location>
        <begin position="98"/>
        <end position="125"/>
    </location>
</feature>
<dbReference type="OrthoDB" id="2680264at2"/>
<feature type="transmembrane region" description="Helical" evidence="1">
    <location>
        <begin position="246"/>
        <end position="268"/>
    </location>
</feature>
<dbReference type="Pfam" id="PF12679">
    <property type="entry name" value="ABC2_membrane_2"/>
    <property type="match status" value="1"/>
</dbReference>
<dbReference type="GO" id="GO:0140359">
    <property type="term" value="F:ABC-type transporter activity"/>
    <property type="evidence" value="ECO:0007669"/>
    <property type="project" value="InterPro"/>
</dbReference>
<keyword evidence="1" id="KW-0812">Transmembrane</keyword>
<feature type="transmembrane region" description="Helical" evidence="1">
    <location>
        <begin position="59"/>
        <end position="78"/>
    </location>
</feature>
<feature type="transmembrane region" description="Helical" evidence="1">
    <location>
        <begin position="173"/>
        <end position="193"/>
    </location>
</feature>
<organism evidence="2 3">
    <name type="scientific">Kyrpidia spormannii</name>
    <dbReference type="NCBI Taxonomy" id="2055160"/>
    <lineage>
        <taxon>Bacteria</taxon>
        <taxon>Bacillati</taxon>
        <taxon>Bacillota</taxon>
        <taxon>Bacilli</taxon>
        <taxon>Bacillales</taxon>
        <taxon>Alicyclobacillaceae</taxon>
        <taxon>Kyrpidia</taxon>
    </lineage>
</organism>
<evidence type="ECO:0000256" key="1">
    <source>
        <dbReference type="SAM" id="Phobius"/>
    </source>
</evidence>
<name>A0A2K8N480_9BACL</name>
<feature type="transmembrane region" description="Helical" evidence="1">
    <location>
        <begin position="20"/>
        <end position="38"/>
    </location>
</feature>
<dbReference type="GO" id="GO:0005886">
    <property type="term" value="C:plasma membrane"/>
    <property type="evidence" value="ECO:0007669"/>
    <property type="project" value="UniProtKB-SubCell"/>
</dbReference>
<keyword evidence="1" id="KW-1133">Transmembrane helix</keyword>
<proteinExistence type="predicted"/>